<name>A0A7K0DD00_9NOCA</name>
<dbReference type="RefSeq" id="WP_153415426.1">
    <property type="nucleotide sequence ID" value="NZ_WEGK01000022.1"/>
</dbReference>
<organism evidence="1 2">
    <name type="scientific">Nocardia macrotermitis</name>
    <dbReference type="NCBI Taxonomy" id="2585198"/>
    <lineage>
        <taxon>Bacteria</taxon>
        <taxon>Bacillati</taxon>
        <taxon>Actinomycetota</taxon>
        <taxon>Actinomycetes</taxon>
        <taxon>Mycobacteriales</taxon>
        <taxon>Nocardiaceae</taxon>
        <taxon>Nocardia</taxon>
    </lineage>
</organism>
<dbReference type="EMBL" id="WEGK01000022">
    <property type="protein sequence ID" value="MQY23660.1"/>
    <property type="molecule type" value="Genomic_DNA"/>
</dbReference>
<protein>
    <submittedName>
        <fullName evidence="1">Uncharacterized protein</fullName>
    </submittedName>
</protein>
<evidence type="ECO:0000313" key="2">
    <source>
        <dbReference type="Proteomes" id="UP000438448"/>
    </source>
</evidence>
<dbReference type="Proteomes" id="UP000438448">
    <property type="component" value="Unassembled WGS sequence"/>
</dbReference>
<comment type="caution">
    <text evidence="1">The sequence shown here is derived from an EMBL/GenBank/DDBJ whole genome shotgun (WGS) entry which is preliminary data.</text>
</comment>
<gene>
    <name evidence="1" type="ORF">NRB20_67910</name>
</gene>
<dbReference type="AlphaFoldDB" id="A0A7K0DD00"/>
<reference evidence="1 2" key="1">
    <citation type="submission" date="2019-10" db="EMBL/GenBank/DDBJ databases">
        <title>Nocardia macrotermitis sp. nov. and Nocardia aurantia sp. nov., isolated from the gut of fungus growing-termite Macrotermes natalensis.</title>
        <authorList>
            <person name="Benndorf R."/>
            <person name="Schwitalla J."/>
            <person name="Martin K."/>
            <person name="De Beer W."/>
            <person name="Kaster A.-K."/>
            <person name="Vollmers J."/>
            <person name="Poulsen M."/>
            <person name="Beemelmanns C."/>
        </authorList>
    </citation>
    <scope>NUCLEOTIDE SEQUENCE [LARGE SCALE GENOMIC DNA]</scope>
    <source>
        <strain evidence="1 2">RB20</strain>
    </source>
</reference>
<proteinExistence type="predicted"/>
<dbReference type="OrthoDB" id="4554185at2"/>
<accession>A0A7K0DD00</accession>
<keyword evidence="2" id="KW-1185">Reference proteome</keyword>
<evidence type="ECO:0000313" key="1">
    <source>
        <dbReference type="EMBL" id="MQY23660.1"/>
    </source>
</evidence>
<sequence length="92" mass="10299">MSDPALSQAVSPRWEYGGRYYVVWKVTGSGERDTLGWELEDVGPSPGRGIVLEAFEQEVSGEFVFTAYTDHPLPFALVHRFVNEAAREIPAR</sequence>